<accession>A0A1V2GXH5</accession>
<dbReference type="EMBL" id="MLCO01000250">
    <property type="protein sequence ID" value="ONG48217.1"/>
    <property type="molecule type" value="Genomic_DNA"/>
</dbReference>
<dbReference type="Pfam" id="PF08548">
    <property type="entry name" value="Peptidase_M10_C"/>
    <property type="match status" value="1"/>
</dbReference>
<comment type="caution">
    <text evidence="10">The sequence shown here is derived from an EMBL/GenBank/DDBJ whole genome shotgun (WGS) entry which is preliminary data.</text>
</comment>
<sequence length="952" mass="98129">MASFNDPGYGLQWQLRGGTGINLSPLYGQYSGAGIRIGLVDTFPDLSNPELANRFDLTRTGWASGQTTLDDGTEGSQHGSQVALVLGARANNGYERVGAAFGASLVAFAFDSRSYRTVAQETEMLALQWQVDVSNNSWSRSGEHFRDNFGDPAYAGAAAAIADAAARGRWGLGTVIVRSAGNDGAYGDDVNTHSYSNNRYTMTIGATDGAGQVQGFSNPGAALLAVAPAAVTSWAAPLASATAALMLEANANLGYRDVQAIIAMTARITDAARANWSFNAADDWNGGGMHVARSAGFGLIDARAAVRLAESWTLQNHVYNLRQASAGGAGMALADGGSSYATAFVDAPLRVERAELTIDLAHALIGDLRILLFSPSGTSSVLLDRLHQGQYDSPTDRLTFTLASTHFLGEAAGGGWVLRIDDAAGGGQGQLLGWQLTLLGGAASADTQLVFTDEFTLLAAQDPSRAVLHDAGGEDTLNTAAVSSGSWIDLAPGMVSRIAGQGVTLAAGTVIEHAIGGDGADVLLGTDGPNRLQGGRGFDTLYGRAGDDVLWGGAGNDRLVGGPGQDWLDGGTGADRMEGGPGDDSYVVDHAGDRVVELAGEGYDTVHAWVNHRLSEAVEQLLLQGQARAGTGNATANTILGNDLANILRGLGGDDRLEGGAGDDQLSGGAGADLLFGGAGADRMLGGGGNDVYLVDDPGDRVVELRFGGFDRVQSWISYALPVNVEHLELQGAAALEGRGNASANDISGNAAANRLWGFAGNDRLFGGAGDDRLWGGEGRDLLEGGSGADRMAGGLGDDIYIVDDAGDQVVELAGQGIDTVRAWISYSLTAAVERLELQGGADLDARGNALANVIIGNAGDNRIDGAAGNDVLTGGDGADTFVFSAGSGADRITDFDAGEGDRLLLRGFAVQSWEALQPYLRTEGDGTLLALGASTLRLEHAALTAQDVFFA</sequence>
<proteinExistence type="inferred from homology"/>
<comment type="subcellular location">
    <subcellularLocation>
        <location evidence="2">Secreted</location>
    </subcellularLocation>
</comment>
<feature type="domain" description="P/Homo B" evidence="9">
    <location>
        <begin position="307"/>
        <end position="444"/>
    </location>
</feature>
<keyword evidence="6 8" id="KW-0378">Hydrolase</keyword>
<dbReference type="GO" id="GO:0012505">
    <property type="term" value="C:endomembrane system"/>
    <property type="evidence" value="ECO:0007669"/>
    <property type="project" value="UniProtKB-ARBA"/>
</dbReference>
<dbReference type="PANTHER" id="PTHR42884:SF14">
    <property type="entry name" value="NEUROENDOCRINE CONVERTASE 1"/>
    <property type="match status" value="1"/>
</dbReference>
<dbReference type="Gene3D" id="2.60.120.260">
    <property type="entry name" value="Galactose-binding domain-like"/>
    <property type="match status" value="1"/>
</dbReference>
<name>A0A1V2GXH5_9PROT</name>
<feature type="active site" description="Charge relay system" evidence="8">
    <location>
        <position position="41"/>
    </location>
</feature>
<dbReference type="GO" id="GO:0004252">
    <property type="term" value="F:serine-type endopeptidase activity"/>
    <property type="evidence" value="ECO:0007669"/>
    <property type="project" value="UniProtKB-UniRule"/>
</dbReference>
<keyword evidence="5" id="KW-0677">Repeat</keyword>
<evidence type="ECO:0000259" key="9">
    <source>
        <dbReference type="PROSITE" id="PS51829"/>
    </source>
</evidence>
<evidence type="ECO:0000256" key="8">
    <source>
        <dbReference type="PROSITE-ProRule" id="PRU01240"/>
    </source>
</evidence>
<dbReference type="InterPro" id="IPR011049">
    <property type="entry name" value="Serralysin-like_metalloprot_C"/>
</dbReference>
<dbReference type="PROSITE" id="PS51892">
    <property type="entry name" value="SUBTILASE"/>
    <property type="match status" value="1"/>
</dbReference>
<comment type="similarity">
    <text evidence="8">Belongs to the peptidase S8 family.</text>
</comment>
<evidence type="ECO:0000256" key="5">
    <source>
        <dbReference type="ARBA" id="ARBA00022737"/>
    </source>
</evidence>
<dbReference type="RefSeq" id="WP_076959486.1">
    <property type="nucleotide sequence ID" value="NZ_MLCO01000250.1"/>
</dbReference>
<evidence type="ECO:0000313" key="10">
    <source>
        <dbReference type="EMBL" id="ONG48217.1"/>
    </source>
</evidence>
<reference evidence="10 11" key="1">
    <citation type="submission" date="2016-10" db="EMBL/GenBank/DDBJ databases">
        <title>Draft Genome sequence of Roseomonas sp. strain M3.</title>
        <authorList>
            <person name="Subhash Y."/>
            <person name="Lee S."/>
        </authorList>
    </citation>
    <scope>NUCLEOTIDE SEQUENCE [LARGE SCALE GENOMIC DNA]</scope>
    <source>
        <strain evidence="10 11">M3</strain>
    </source>
</reference>
<evidence type="ECO:0000313" key="11">
    <source>
        <dbReference type="Proteomes" id="UP000188879"/>
    </source>
</evidence>
<dbReference type="SUPFAM" id="SSF51120">
    <property type="entry name" value="beta-Roll"/>
    <property type="match status" value="4"/>
</dbReference>
<gene>
    <name evidence="10" type="ORF">BKE38_22260</name>
</gene>
<dbReference type="Pfam" id="PF01483">
    <property type="entry name" value="P_proprotein"/>
    <property type="match status" value="1"/>
</dbReference>
<dbReference type="SUPFAM" id="SSF52743">
    <property type="entry name" value="Subtilisin-like"/>
    <property type="match status" value="1"/>
</dbReference>
<evidence type="ECO:0000256" key="3">
    <source>
        <dbReference type="ARBA" id="ARBA00022525"/>
    </source>
</evidence>
<dbReference type="GO" id="GO:0005615">
    <property type="term" value="C:extracellular space"/>
    <property type="evidence" value="ECO:0007669"/>
    <property type="project" value="InterPro"/>
</dbReference>
<evidence type="ECO:0000256" key="4">
    <source>
        <dbReference type="ARBA" id="ARBA00022670"/>
    </source>
</evidence>
<dbReference type="InterPro" id="IPR000209">
    <property type="entry name" value="Peptidase_S8/S53_dom"/>
</dbReference>
<dbReference type="PROSITE" id="PS00330">
    <property type="entry name" value="HEMOLYSIN_CALCIUM"/>
    <property type="match status" value="6"/>
</dbReference>
<dbReference type="Pfam" id="PF00353">
    <property type="entry name" value="HemolysinCabind"/>
    <property type="match status" value="4"/>
</dbReference>
<dbReference type="GO" id="GO:0016020">
    <property type="term" value="C:membrane"/>
    <property type="evidence" value="ECO:0007669"/>
    <property type="project" value="TreeGrafter"/>
</dbReference>
<dbReference type="GO" id="GO:0016485">
    <property type="term" value="P:protein processing"/>
    <property type="evidence" value="ECO:0007669"/>
    <property type="project" value="TreeGrafter"/>
</dbReference>
<dbReference type="InterPro" id="IPR001343">
    <property type="entry name" value="Hemolysn_Ca-bd"/>
</dbReference>
<keyword evidence="3" id="KW-0964">Secreted</keyword>
<dbReference type="Gene3D" id="3.40.50.200">
    <property type="entry name" value="Peptidase S8/S53 domain"/>
    <property type="match status" value="1"/>
</dbReference>
<dbReference type="InterPro" id="IPR013858">
    <property type="entry name" value="Peptidase_M10B_C"/>
</dbReference>
<evidence type="ECO:0000256" key="6">
    <source>
        <dbReference type="ARBA" id="ARBA00022801"/>
    </source>
</evidence>
<keyword evidence="4 8" id="KW-0645">Protease</keyword>
<evidence type="ECO:0000256" key="7">
    <source>
        <dbReference type="ARBA" id="ARBA00022825"/>
    </source>
</evidence>
<dbReference type="PROSITE" id="PS51829">
    <property type="entry name" value="P_HOMO_B"/>
    <property type="match status" value="1"/>
</dbReference>
<feature type="active site" description="Charge relay system" evidence="8">
    <location>
        <position position="233"/>
    </location>
</feature>
<dbReference type="InterPro" id="IPR008979">
    <property type="entry name" value="Galactose-bd-like_sf"/>
</dbReference>
<dbReference type="OrthoDB" id="9816306at2"/>
<comment type="cofactor">
    <cofactor evidence="1">
        <name>Ca(2+)</name>
        <dbReference type="ChEBI" id="CHEBI:29108"/>
    </cofactor>
</comment>
<dbReference type="InterPro" id="IPR036852">
    <property type="entry name" value="Peptidase_S8/S53_dom_sf"/>
</dbReference>
<keyword evidence="7 8" id="KW-0720">Serine protease</keyword>
<evidence type="ECO:0000256" key="1">
    <source>
        <dbReference type="ARBA" id="ARBA00001913"/>
    </source>
</evidence>
<dbReference type="Gene3D" id="2.150.10.10">
    <property type="entry name" value="Serralysin-like metalloprotease, C-terminal"/>
    <property type="match status" value="4"/>
</dbReference>
<dbReference type="InterPro" id="IPR002884">
    <property type="entry name" value="P_dom"/>
</dbReference>
<protein>
    <recommendedName>
        <fullName evidence="9">P/Homo B domain-containing protein</fullName>
    </recommendedName>
</protein>
<dbReference type="AlphaFoldDB" id="A0A1V2GXH5"/>
<organism evidence="10 11">
    <name type="scientific">Teichococcus deserti</name>
    <dbReference type="NCBI Taxonomy" id="1817963"/>
    <lineage>
        <taxon>Bacteria</taxon>
        <taxon>Pseudomonadati</taxon>
        <taxon>Pseudomonadota</taxon>
        <taxon>Alphaproteobacteria</taxon>
        <taxon>Acetobacterales</taxon>
        <taxon>Roseomonadaceae</taxon>
        <taxon>Roseomonas</taxon>
    </lineage>
</organism>
<dbReference type="GO" id="GO:0005737">
    <property type="term" value="C:cytoplasm"/>
    <property type="evidence" value="ECO:0007669"/>
    <property type="project" value="UniProtKB-ARBA"/>
</dbReference>
<dbReference type="Proteomes" id="UP000188879">
    <property type="component" value="Unassembled WGS sequence"/>
</dbReference>
<dbReference type="InterPro" id="IPR018511">
    <property type="entry name" value="Hemolysin-typ_Ca-bd_CS"/>
</dbReference>
<feature type="active site" description="Charge relay system" evidence="8">
    <location>
        <position position="78"/>
    </location>
</feature>
<dbReference type="PRINTS" id="PR00313">
    <property type="entry name" value="CABNDNGRPT"/>
</dbReference>
<keyword evidence="11" id="KW-1185">Reference proteome</keyword>
<dbReference type="GO" id="GO:0005509">
    <property type="term" value="F:calcium ion binding"/>
    <property type="evidence" value="ECO:0007669"/>
    <property type="project" value="InterPro"/>
</dbReference>
<dbReference type="PANTHER" id="PTHR42884">
    <property type="entry name" value="PROPROTEIN CONVERTASE SUBTILISIN/KEXIN-RELATED"/>
    <property type="match status" value="1"/>
</dbReference>
<dbReference type="Pfam" id="PF00082">
    <property type="entry name" value="Peptidase_S8"/>
    <property type="match status" value="1"/>
</dbReference>
<evidence type="ECO:0000256" key="2">
    <source>
        <dbReference type="ARBA" id="ARBA00004613"/>
    </source>
</evidence>
<dbReference type="SUPFAM" id="SSF49785">
    <property type="entry name" value="Galactose-binding domain-like"/>
    <property type="match status" value="1"/>
</dbReference>